<feature type="transmembrane region" description="Helical" evidence="6">
    <location>
        <begin position="319"/>
        <end position="336"/>
    </location>
</feature>
<sequence length="478" mass="53645">MLNKLFAYAPFQMVSALSVFAVLALQARHLEIEQYGVLALVMASAEIVRLFTGQWVNSTFIRFYPQADIDGRKEIHDFSFGYTLILLAPALIVFILAKILYEPFTETSTSVVFLFFASKTLFLYFHQVIRLREKTNTYQIAASIQAVTMTFFTWMAMIYDPSIETALIAMTCSYSFGLAFLSPKGRINLQALSIKKSSTYFKYGIPLAVTGLIFGLSTRVDRFVIAELMDSHAVGVYSALSALIAGVMSLSFTLIALPLYPEVIKFANNPIKLRSAHAQYLAILITLTLPILLGICFVSTAATQLLLGEKYTNENELPFYFIALATYLINLKGHYFDHGLQFTLKTHLTPYIAAFGLLINIPTSYLFIRFLDLLGASIAAAITSLAILLLTWYLAKINNYKFEIPPDTKLVILCNIVIAVLATLTKTFINFNSYYLELIFITSTCTTTYIVLLLVTNPFKLRELIFNFIQAKRPTTKG</sequence>
<evidence type="ECO:0000256" key="2">
    <source>
        <dbReference type="ARBA" id="ARBA00022475"/>
    </source>
</evidence>
<keyword evidence="3 6" id="KW-0812">Transmembrane</keyword>
<feature type="transmembrane region" description="Helical" evidence="6">
    <location>
        <begin position="165"/>
        <end position="182"/>
    </location>
</feature>
<dbReference type="InterPro" id="IPR050833">
    <property type="entry name" value="Poly_Biosynth_Transport"/>
</dbReference>
<dbReference type="Pfam" id="PF13440">
    <property type="entry name" value="Polysacc_synt_3"/>
    <property type="match status" value="1"/>
</dbReference>
<feature type="transmembrane region" description="Helical" evidence="6">
    <location>
        <begin position="6"/>
        <end position="25"/>
    </location>
</feature>
<proteinExistence type="predicted"/>
<dbReference type="RefSeq" id="WP_111282212.1">
    <property type="nucleotide sequence ID" value="NZ_QLIN01000003.1"/>
</dbReference>
<dbReference type="PANTHER" id="PTHR30250:SF31">
    <property type="entry name" value="INNER MEMBRANE PROTEIN YGHQ"/>
    <property type="match status" value="1"/>
</dbReference>
<feature type="transmembrane region" description="Helical" evidence="6">
    <location>
        <begin position="137"/>
        <end position="159"/>
    </location>
</feature>
<feature type="transmembrane region" description="Helical" evidence="6">
    <location>
        <begin position="240"/>
        <end position="260"/>
    </location>
</feature>
<feature type="transmembrane region" description="Helical" evidence="6">
    <location>
        <begin position="203"/>
        <end position="220"/>
    </location>
</feature>
<accession>A0A327N8V9</accession>
<comment type="caution">
    <text evidence="7">The sequence shown here is derived from an EMBL/GenBank/DDBJ whole genome shotgun (WGS) entry which is preliminary data.</text>
</comment>
<feature type="transmembrane region" description="Helical" evidence="6">
    <location>
        <begin position="80"/>
        <end position="101"/>
    </location>
</feature>
<dbReference type="PANTHER" id="PTHR30250">
    <property type="entry name" value="PST FAMILY PREDICTED COLANIC ACID TRANSPORTER"/>
    <property type="match status" value="1"/>
</dbReference>
<evidence type="ECO:0000256" key="5">
    <source>
        <dbReference type="ARBA" id="ARBA00023136"/>
    </source>
</evidence>
<evidence type="ECO:0000256" key="3">
    <source>
        <dbReference type="ARBA" id="ARBA00022692"/>
    </source>
</evidence>
<feature type="transmembrane region" description="Helical" evidence="6">
    <location>
        <begin position="435"/>
        <end position="455"/>
    </location>
</feature>
<dbReference type="GO" id="GO:0005886">
    <property type="term" value="C:plasma membrane"/>
    <property type="evidence" value="ECO:0007669"/>
    <property type="project" value="UniProtKB-SubCell"/>
</dbReference>
<name>A0A327N8V9_PSEFL</name>
<evidence type="ECO:0000256" key="6">
    <source>
        <dbReference type="SAM" id="Phobius"/>
    </source>
</evidence>
<evidence type="ECO:0000256" key="1">
    <source>
        <dbReference type="ARBA" id="ARBA00004651"/>
    </source>
</evidence>
<dbReference type="EMBL" id="QLIN01000003">
    <property type="protein sequence ID" value="RAI70739.1"/>
    <property type="molecule type" value="Genomic_DNA"/>
</dbReference>
<feature type="transmembrane region" description="Helical" evidence="6">
    <location>
        <begin position="348"/>
        <end position="368"/>
    </location>
</feature>
<dbReference type="Proteomes" id="UP000249493">
    <property type="component" value="Unassembled WGS sequence"/>
</dbReference>
<keyword evidence="5 6" id="KW-0472">Membrane</keyword>
<keyword evidence="2" id="KW-1003">Cell membrane</keyword>
<dbReference type="AlphaFoldDB" id="A0A327N8V9"/>
<evidence type="ECO:0000313" key="8">
    <source>
        <dbReference type="Proteomes" id="UP000249493"/>
    </source>
</evidence>
<feature type="transmembrane region" description="Helical" evidence="6">
    <location>
        <begin position="410"/>
        <end position="429"/>
    </location>
</feature>
<reference evidence="7 8" key="1">
    <citation type="submission" date="2018-06" db="EMBL/GenBank/DDBJ databases">
        <authorList>
            <person name="Zhirakovskaya E."/>
        </authorList>
    </citation>
    <scope>NUCLEOTIDE SEQUENCE [LARGE SCALE GENOMIC DNA]</scope>
    <source>
        <strain evidence="7 8">LY3</strain>
    </source>
</reference>
<feature type="transmembrane region" description="Helical" evidence="6">
    <location>
        <begin position="374"/>
        <end position="395"/>
    </location>
</feature>
<feature type="transmembrane region" description="Helical" evidence="6">
    <location>
        <begin position="281"/>
        <end position="307"/>
    </location>
</feature>
<organism evidence="7 8">
    <name type="scientific">Pseudomonas fluorescens</name>
    <dbReference type="NCBI Taxonomy" id="294"/>
    <lineage>
        <taxon>Bacteria</taxon>
        <taxon>Pseudomonadati</taxon>
        <taxon>Pseudomonadota</taxon>
        <taxon>Gammaproteobacteria</taxon>
        <taxon>Pseudomonadales</taxon>
        <taxon>Pseudomonadaceae</taxon>
        <taxon>Pseudomonas</taxon>
    </lineage>
</organism>
<evidence type="ECO:0000313" key="7">
    <source>
        <dbReference type="EMBL" id="RAI70739.1"/>
    </source>
</evidence>
<gene>
    <name evidence="7" type="ORF">DOZ80_09695</name>
</gene>
<protein>
    <submittedName>
        <fullName evidence="7">Uncharacterized protein</fullName>
    </submittedName>
</protein>
<comment type="subcellular location">
    <subcellularLocation>
        <location evidence="1">Cell membrane</location>
        <topology evidence="1">Multi-pass membrane protein</topology>
    </subcellularLocation>
</comment>
<evidence type="ECO:0000256" key="4">
    <source>
        <dbReference type="ARBA" id="ARBA00022989"/>
    </source>
</evidence>
<feature type="transmembrane region" description="Helical" evidence="6">
    <location>
        <begin position="107"/>
        <end position="125"/>
    </location>
</feature>
<keyword evidence="4 6" id="KW-1133">Transmembrane helix</keyword>